<sequence length="427" mass="46053">MSDQIAGTTPEQNGAVLGWYHELSTKERRTFWACFVGWALDAMDVQLYSLVIATLSGLWAISRGDAGLLATATLLASSLGGWLVGILADRYGRVRMLQITILWFSVFTFLCAFANSYGQLFLFRSLQGFGFGGEYAAGAVLIGEIIRDEHRGKGNGIVHSGWAVGWGVAVIAYAILFTCLPETIAWRALFAVGILPAISVFFVRRFVDEPPLFVDAQRRYASGRETRPSFLGIFAPSLLRTTILASLLTIGTQGGYYAIMIWLPTYLKTVRGLTVLSTGGYLAIVIVASFLGYVVSAYLTDILGRRRNFVLFAVCSVFTVMAYMFLPISDSVLFFLGAPLGFFASGIYSGIGAFFNELYPTSVRGSGIGFCFNIGRAIGALFPALVGYISAGMPLGEAIGIFTVAAYGLIILAALLLPETKGRSLAA</sequence>
<dbReference type="InterPro" id="IPR036259">
    <property type="entry name" value="MFS_trans_sf"/>
</dbReference>
<dbReference type="PANTHER" id="PTHR23508:SF10">
    <property type="entry name" value="CARBOXYLIC ACID TRANSPORTER PROTEIN HOMOLOG"/>
    <property type="match status" value="1"/>
</dbReference>
<protein>
    <submittedName>
        <fullName evidence="7">Predicted arabinose efflux permease, MFS family</fullName>
    </submittedName>
</protein>
<dbReference type="InterPro" id="IPR005829">
    <property type="entry name" value="Sugar_transporter_CS"/>
</dbReference>
<feature type="transmembrane region" description="Helical" evidence="5">
    <location>
        <begin position="332"/>
        <end position="355"/>
    </location>
</feature>
<dbReference type="FunFam" id="1.20.1250.20:FF:000253">
    <property type="entry name" value="Transporter, major facilitator family"/>
    <property type="match status" value="1"/>
</dbReference>
<accession>A0A1M7U1H8</accession>
<keyword evidence="2 5" id="KW-0812">Transmembrane</keyword>
<feature type="transmembrane region" description="Helical" evidence="5">
    <location>
        <begin position="184"/>
        <end position="207"/>
    </location>
</feature>
<dbReference type="CDD" id="cd17371">
    <property type="entry name" value="MFS_MucK"/>
    <property type="match status" value="1"/>
</dbReference>
<feature type="transmembrane region" description="Helical" evidence="5">
    <location>
        <begin position="67"/>
        <end position="88"/>
    </location>
</feature>
<comment type="subcellular location">
    <subcellularLocation>
        <location evidence="1">Membrane</location>
        <topology evidence="1">Multi-pass membrane protein</topology>
    </subcellularLocation>
</comment>
<name>A0A1M7U1H8_9BRAD</name>
<feature type="transmembrane region" description="Helical" evidence="5">
    <location>
        <begin position="128"/>
        <end position="146"/>
    </location>
</feature>
<dbReference type="GO" id="GO:0046943">
    <property type="term" value="F:carboxylic acid transmembrane transporter activity"/>
    <property type="evidence" value="ECO:0007669"/>
    <property type="project" value="TreeGrafter"/>
</dbReference>
<evidence type="ECO:0000313" key="7">
    <source>
        <dbReference type="EMBL" id="SHN76849.1"/>
    </source>
</evidence>
<gene>
    <name evidence="7" type="ORF">SAMN05444170_3321</name>
</gene>
<dbReference type="EMBL" id="LT670849">
    <property type="protein sequence ID" value="SHN76849.1"/>
    <property type="molecule type" value="Genomic_DNA"/>
</dbReference>
<evidence type="ECO:0000256" key="1">
    <source>
        <dbReference type="ARBA" id="ARBA00004141"/>
    </source>
</evidence>
<dbReference type="Gene3D" id="1.20.1250.20">
    <property type="entry name" value="MFS general substrate transporter like domains"/>
    <property type="match status" value="2"/>
</dbReference>
<keyword evidence="3 5" id="KW-1133">Transmembrane helix</keyword>
<feature type="transmembrane region" description="Helical" evidence="5">
    <location>
        <begin position="158"/>
        <end position="178"/>
    </location>
</feature>
<evidence type="ECO:0000256" key="5">
    <source>
        <dbReference type="SAM" id="Phobius"/>
    </source>
</evidence>
<evidence type="ECO:0000256" key="2">
    <source>
        <dbReference type="ARBA" id="ARBA00022692"/>
    </source>
</evidence>
<dbReference type="InterPro" id="IPR011701">
    <property type="entry name" value="MFS"/>
</dbReference>
<feature type="transmembrane region" description="Helical" evidence="5">
    <location>
        <begin position="31"/>
        <end position="61"/>
    </location>
</feature>
<evidence type="ECO:0000313" key="8">
    <source>
        <dbReference type="Proteomes" id="UP000184096"/>
    </source>
</evidence>
<evidence type="ECO:0000256" key="4">
    <source>
        <dbReference type="ARBA" id="ARBA00023136"/>
    </source>
</evidence>
<proteinExistence type="predicted"/>
<feature type="transmembrane region" description="Helical" evidence="5">
    <location>
        <begin position="395"/>
        <end position="417"/>
    </location>
</feature>
<evidence type="ECO:0000256" key="3">
    <source>
        <dbReference type="ARBA" id="ARBA00022989"/>
    </source>
</evidence>
<feature type="domain" description="Major facilitator superfamily (MFS) profile" evidence="6">
    <location>
        <begin position="30"/>
        <end position="421"/>
    </location>
</feature>
<reference evidence="8" key="1">
    <citation type="submission" date="2016-11" db="EMBL/GenBank/DDBJ databases">
        <authorList>
            <person name="Varghese N."/>
            <person name="Submissions S."/>
        </authorList>
    </citation>
    <scope>NUCLEOTIDE SEQUENCE [LARGE SCALE GENOMIC DNA]</scope>
    <source>
        <strain evidence="8">GAS401</strain>
    </source>
</reference>
<feature type="transmembrane region" description="Helical" evidence="5">
    <location>
        <begin position="309"/>
        <end position="326"/>
    </location>
</feature>
<keyword evidence="8" id="KW-1185">Reference proteome</keyword>
<dbReference type="PANTHER" id="PTHR23508">
    <property type="entry name" value="CARBOXYLIC ACID TRANSPORTER PROTEIN HOMOLOG"/>
    <property type="match status" value="1"/>
</dbReference>
<dbReference type="GO" id="GO:0005886">
    <property type="term" value="C:plasma membrane"/>
    <property type="evidence" value="ECO:0007669"/>
    <property type="project" value="TreeGrafter"/>
</dbReference>
<evidence type="ECO:0000259" key="6">
    <source>
        <dbReference type="PROSITE" id="PS50850"/>
    </source>
</evidence>
<keyword evidence="4 5" id="KW-0472">Membrane</keyword>
<feature type="transmembrane region" description="Helical" evidence="5">
    <location>
        <begin position="100"/>
        <end position="122"/>
    </location>
</feature>
<dbReference type="PROSITE" id="PS00217">
    <property type="entry name" value="SUGAR_TRANSPORT_2"/>
    <property type="match status" value="1"/>
</dbReference>
<feature type="transmembrane region" description="Helical" evidence="5">
    <location>
        <begin position="228"/>
        <end position="259"/>
    </location>
</feature>
<feature type="transmembrane region" description="Helical" evidence="5">
    <location>
        <begin position="279"/>
        <end position="300"/>
    </location>
</feature>
<dbReference type="AlphaFoldDB" id="A0A1M7U1H8"/>
<dbReference type="RefSeq" id="WP_072819171.1">
    <property type="nucleotide sequence ID" value="NZ_LT670849.1"/>
</dbReference>
<organism evidence="7 8">
    <name type="scientific">Bradyrhizobium erythrophlei</name>
    <dbReference type="NCBI Taxonomy" id="1437360"/>
    <lineage>
        <taxon>Bacteria</taxon>
        <taxon>Pseudomonadati</taxon>
        <taxon>Pseudomonadota</taxon>
        <taxon>Alphaproteobacteria</taxon>
        <taxon>Hyphomicrobiales</taxon>
        <taxon>Nitrobacteraceae</taxon>
        <taxon>Bradyrhizobium</taxon>
    </lineage>
</organism>
<dbReference type="SUPFAM" id="SSF103473">
    <property type="entry name" value="MFS general substrate transporter"/>
    <property type="match status" value="1"/>
</dbReference>
<dbReference type="OrthoDB" id="9784658at2"/>
<dbReference type="Proteomes" id="UP000184096">
    <property type="component" value="Chromosome I"/>
</dbReference>
<dbReference type="InterPro" id="IPR020846">
    <property type="entry name" value="MFS_dom"/>
</dbReference>
<feature type="transmembrane region" description="Helical" evidence="5">
    <location>
        <begin position="367"/>
        <end position="389"/>
    </location>
</feature>
<dbReference type="Pfam" id="PF07690">
    <property type="entry name" value="MFS_1"/>
    <property type="match status" value="1"/>
</dbReference>
<dbReference type="PROSITE" id="PS50850">
    <property type="entry name" value="MFS"/>
    <property type="match status" value="1"/>
</dbReference>